<dbReference type="GeneID" id="28816671"/>
<keyword evidence="2" id="KW-1185">Reference proteome</keyword>
<sequence>MKISRECPRLQIKAELLTKSVMNASVIPDNSSPYHSLFVPDIHPIRKCSPKSQLIFMESISNVQSFYLSSKTTRTQVLALTIPNLFFNADFNHSSLSLNSLNAIFLAILELVVWRISSTDTPSHVESHQLSISWLILTRTMKCRPYHTKDSISAFGAVSSNNTTRYFA</sequence>
<accession>A0A132B603</accession>
<dbReference type="EMBL" id="KQ947438">
    <property type="protein sequence ID" value="KUJ07838.1"/>
    <property type="molecule type" value="Genomic_DNA"/>
</dbReference>
<name>A0A132B603_MOLSC</name>
<dbReference type="AlphaFoldDB" id="A0A132B603"/>
<dbReference type="RefSeq" id="XP_018062193.1">
    <property type="nucleotide sequence ID" value="XM_018206945.1"/>
</dbReference>
<dbReference type="KEGG" id="psco:LY89DRAFT_353222"/>
<reference evidence="1 2" key="1">
    <citation type="submission" date="2015-10" db="EMBL/GenBank/DDBJ databases">
        <title>Full genome of DAOMC 229536 Phialocephala scopiformis, a fungal endophyte of spruce producing the potent anti-insectan compound rugulosin.</title>
        <authorList>
            <consortium name="DOE Joint Genome Institute"/>
            <person name="Walker A.K."/>
            <person name="Frasz S.L."/>
            <person name="Seifert K.A."/>
            <person name="Miller J.D."/>
            <person name="Mondo S.J."/>
            <person name="Labutti K."/>
            <person name="Lipzen A."/>
            <person name="Dockter R."/>
            <person name="Kennedy M."/>
            <person name="Grigoriev I.V."/>
            <person name="Spatafora J.W."/>
        </authorList>
    </citation>
    <scope>NUCLEOTIDE SEQUENCE [LARGE SCALE GENOMIC DNA]</scope>
    <source>
        <strain evidence="1 2">CBS 120377</strain>
    </source>
</reference>
<proteinExistence type="predicted"/>
<evidence type="ECO:0000313" key="1">
    <source>
        <dbReference type="EMBL" id="KUJ07838.1"/>
    </source>
</evidence>
<protein>
    <submittedName>
        <fullName evidence="1">Uncharacterized protein</fullName>
    </submittedName>
</protein>
<dbReference type="Proteomes" id="UP000070700">
    <property type="component" value="Unassembled WGS sequence"/>
</dbReference>
<dbReference type="InParanoid" id="A0A132B603"/>
<organism evidence="1 2">
    <name type="scientific">Mollisia scopiformis</name>
    <name type="common">Conifer needle endophyte fungus</name>
    <name type="synonym">Phialocephala scopiformis</name>
    <dbReference type="NCBI Taxonomy" id="149040"/>
    <lineage>
        <taxon>Eukaryota</taxon>
        <taxon>Fungi</taxon>
        <taxon>Dikarya</taxon>
        <taxon>Ascomycota</taxon>
        <taxon>Pezizomycotina</taxon>
        <taxon>Leotiomycetes</taxon>
        <taxon>Helotiales</taxon>
        <taxon>Mollisiaceae</taxon>
        <taxon>Mollisia</taxon>
    </lineage>
</organism>
<gene>
    <name evidence="1" type="ORF">LY89DRAFT_353222</name>
</gene>
<evidence type="ECO:0000313" key="2">
    <source>
        <dbReference type="Proteomes" id="UP000070700"/>
    </source>
</evidence>